<dbReference type="Gene3D" id="3.40.50.2000">
    <property type="entry name" value="Glycogen Phosphorylase B"/>
    <property type="match status" value="2"/>
</dbReference>
<dbReference type="Pfam" id="PF13439">
    <property type="entry name" value="Glyco_transf_4"/>
    <property type="match status" value="1"/>
</dbReference>
<dbReference type="SUPFAM" id="SSF53756">
    <property type="entry name" value="UDP-Glycosyltransferase/glycogen phosphorylase"/>
    <property type="match status" value="1"/>
</dbReference>
<keyword evidence="2 4" id="KW-0808">Transferase</keyword>
<organism evidence="4 5">
    <name type="scientific">Lapillicoccus jejuensis</name>
    <dbReference type="NCBI Taxonomy" id="402171"/>
    <lineage>
        <taxon>Bacteria</taxon>
        <taxon>Bacillati</taxon>
        <taxon>Actinomycetota</taxon>
        <taxon>Actinomycetes</taxon>
        <taxon>Micrococcales</taxon>
        <taxon>Intrasporangiaceae</taxon>
        <taxon>Lapillicoccus</taxon>
    </lineage>
</organism>
<dbReference type="GO" id="GO:1901137">
    <property type="term" value="P:carbohydrate derivative biosynthetic process"/>
    <property type="evidence" value="ECO:0007669"/>
    <property type="project" value="UniProtKB-ARBA"/>
</dbReference>
<evidence type="ECO:0000313" key="4">
    <source>
        <dbReference type="EMBL" id="TQJ09569.1"/>
    </source>
</evidence>
<evidence type="ECO:0000259" key="3">
    <source>
        <dbReference type="Pfam" id="PF13439"/>
    </source>
</evidence>
<dbReference type="Pfam" id="PF13692">
    <property type="entry name" value="Glyco_trans_1_4"/>
    <property type="match status" value="1"/>
</dbReference>
<evidence type="ECO:0000313" key="5">
    <source>
        <dbReference type="Proteomes" id="UP000317893"/>
    </source>
</evidence>
<dbReference type="GO" id="GO:0016757">
    <property type="term" value="F:glycosyltransferase activity"/>
    <property type="evidence" value="ECO:0007669"/>
    <property type="project" value="UniProtKB-KW"/>
</dbReference>
<dbReference type="PANTHER" id="PTHR45947:SF13">
    <property type="entry name" value="TRANSFERASE"/>
    <property type="match status" value="1"/>
</dbReference>
<gene>
    <name evidence="4" type="ORF">FB458_2681</name>
</gene>
<dbReference type="PANTHER" id="PTHR45947">
    <property type="entry name" value="SULFOQUINOVOSYL TRANSFERASE SQD2"/>
    <property type="match status" value="1"/>
</dbReference>
<comment type="caution">
    <text evidence="4">The sequence shown here is derived from an EMBL/GenBank/DDBJ whole genome shotgun (WGS) entry which is preliminary data.</text>
</comment>
<sequence length="411" mass="41893">MRIVHAVDGYPPVPGGMEQAVEALAVAQVRAGHDVTVVSLAGPGLPAVEERDGVRVERVATRLGAVVDRFAADPTHRFHPTVPDPGVVRHLAATVRRTGADVLHAHGWVLASATRVELPPRTLLAHTLHDYGLRCATRTLVPRRRLDVVCPGPRADRCLPCAAGFYGVAKGTALVAGLAAGARARRRVGLFLPISDAVAATLPPLAPGQHVAVVPSAVADDALDAAAAAPRPGWLPDGDVVLFAGQLGEHKGVGLLARAHAAMRAPVPLVLVGAARADTPVTPGSADRPVVRVGPRPHAQVLGAMRAAAVVAVPSRWAEPLGLVAVEAMAAGTPVVASDLGGLADVVTAGTGLLVAPGDPVALAAALDGLLADPDRRRALGAAGPARARDFAASRVARRVLAAYDAARPTG</sequence>
<accession>A0A542E2Q8</accession>
<dbReference type="CDD" id="cd03801">
    <property type="entry name" value="GT4_PimA-like"/>
    <property type="match status" value="1"/>
</dbReference>
<protein>
    <submittedName>
        <fullName evidence="4">Glycosyltransferase involved in cell wall biosynthesis</fullName>
    </submittedName>
</protein>
<feature type="domain" description="Glycosyltransferase subfamily 4-like N-terminal" evidence="3">
    <location>
        <begin position="14"/>
        <end position="215"/>
    </location>
</feature>
<dbReference type="InterPro" id="IPR050194">
    <property type="entry name" value="Glycosyltransferase_grp1"/>
</dbReference>
<dbReference type="AlphaFoldDB" id="A0A542E2Q8"/>
<evidence type="ECO:0000256" key="1">
    <source>
        <dbReference type="ARBA" id="ARBA00022676"/>
    </source>
</evidence>
<reference evidence="4 5" key="1">
    <citation type="submission" date="2019-06" db="EMBL/GenBank/DDBJ databases">
        <title>Sequencing the genomes of 1000 actinobacteria strains.</title>
        <authorList>
            <person name="Klenk H.-P."/>
        </authorList>
    </citation>
    <scope>NUCLEOTIDE SEQUENCE [LARGE SCALE GENOMIC DNA]</scope>
    <source>
        <strain evidence="4 5">DSM 18607</strain>
    </source>
</reference>
<keyword evidence="1" id="KW-0328">Glycosyltransferase</keyword>
<proteinExistence type="predicted"/>
<evidence type="ECO:0000256" key="2">
    <source>
        <dbReference type="ARBA" id="ARBA00022679"/>
    </source>
</evidence>
<dbReference type="InterPro" id="IPR028098">
    <property type="entry name" value="Glyco_trans_4-like_N"/>
</dbReference>
<dbReference type="Proteomes" id="UP000317893">
    <property type="component" value="Unassembled WGS sequence"/>
</dbReference>
<dbReference type="EMBL" id="VFMN01000001">
    <property type="protein sequence ID" value="TQJ09569.1"/>
    <property type="molecule type" value="Genomic_DNA"/>
</dbReference>
<keyword evidence="5" id="KW-1185">Reference proteome</keyword>
<name>A0A542E2Q8_9MICO</name>